<dbReference type="InterPro" id="IPR028098">
    <property type="entry name" value="Glyco_trans_4-like_N"/>
</dbReference>
<keyword evidence="3" id="KW-0808">Transferase</keyword>
<dbReference type="InterPro" id="IPR001296">
    <property type="entry name" value="Glyco_trans_1"/>
</dbReference>
<feature type="domain" description="Glycosyl transferase family 1" evidence="1">
    <location>
        <begin position="296"/>
        <end position="422"/>
    </location>
</feature>
<reference evidence="3" key="1">
    <citation type="submission" date="2013-08" db="EMBL/GenBank/DDBJ databases">
        <title>Comparison of modified E. coli strains.</title>
        <authorList>
            <person name="Juergensen J."/>
            <person name="Bonge A."/>
            <person name="Streit W.R."/>
        </authorList>
    </citation>
    <scope>NUCLEOTIDE SEQUENCE</scope>
</reference>
<accession>A0A0H3U7J1</accession>
<protein>
    <submittedName>
        <fullName evidence="3">Putative glycosyl transferase, group 1</fullName>
    </submittedName>
</protein>
<evidence type="ECO:0000259" key="2">
    <source>
        <dbReference type="Pfam" id="PF13439"/>
    </source>
</evidence>
<feature type="domain" description="Glycosyltransferase subfamily 4-like N-terminal" evidence="2">
    <location>
        <begin position="101"/>
        <end position="274"/>
    </location>
</feature>
<dbReference type="Gene3D" id="3.40.50.2000">
    <property type="entry name" value="Glycogen Phosphorylase B"/>
    <property type="match status" value="2"/>
</dbReference>
<dbReference type="Pfam" id="PF00534">
    <property type="entry name" value="Glycos_transf_1"/>
    <property type="match status" value="1"/>
</dbReference>
<dbReference type="GO" id="GO:0016757">
    <property type="term" value="F:glycosyltransferase activity"/>
    <property type="evidence" value="ECO:0007669"/>
    <property type="project" value="InterPro"/>
</dbReference>
<dbReference type="Pfam" id="PF13439">
    <property type="entry name" value="Glyco_transf_4"/>
    <property type="match status" value="1"/>
</dbReference>
<dbReference type="EMBL" id="KF540231">
    <property type="protein sequence ID" value="AIF26431.1"/>
    <property type="molecule type" value="Genomic_DNA"/>
</dbReference>
<dbReference type="PANTHER" id="PTHR45947:SF3">
    <property type="entry name" value="SULFOQUINOVOSYL TRANSFERASE SQD2"/>
    <property type="match status" value="1"/>
</dbReference>
<name>A0A0H3U7J1_9BACT</name>
<evidence type="ECO:0000259" key="1">
    <source>
        <dbReference type="Pfam" id="PF00534"/>
    </source>
</evidence>
<evidence type="ECO:0000313" key="3">
    <source>
        <dbReference type="EMBL" id="AIF26431.1"/>
    </source>
</evidence>
<sequence>MTNASNSTRKPKVTDQLDTRPAIFGRTVTSTFNKYFELKHKPPGNIRTCWIPPIVFGTALVNLPKLLKLRSYFKKERKEYHKKHPDDVRVLYYADCLDETNGIANNLRNVVPYMREHGMKAYLAGNVFNTRPCGVVENGYCILLPRMFSMEQLGYANSELAIPRVAPALRLLKRYPVDIIELETPSPGAWAICVCAKIAGIKVMSHYRTDVPQYTRTLVKAKWMHYYVLKLMQIFYWMARPVISPCDDYSKALVKELKVPENQVKLMPRGLPLEKFAPELRGKGVWEKFGCTREQRKVRFAFIGRISKEKNLPFLNEVWKKFSAKYDDVELMYVGYGWYLEEIKEFFKGNDSVHFAGEQGGETLASLYADADFFLFPSTSDTFGNVVVEAMATGTPAIVSDYGGPRDIVGSDNACGRILPLDEDKWLETLEECRKLKLEQADTYQKMREDSHQRSQKYTLENASKAQFEYFRKVYSESYK</sequence>
<organism evidence="3">
    <name type="scientific">uncultured bacterium fosmid pJB18D1_contig I</name>
    <dbReference type="NCBI Taxonomy" id="1478057"/>
    <lineage>
        <taxon>Bacteria</taxon>
        <taxon>environmental samples</taxon>
    </lineage>
</organism>
<proteinExistence type="predicted"/>
<dbReference type="AlphaFoldDB" id="A0A0H3U7J1"/>
<dbReference type="InterPro" id="IPR050194">
    <property type="entry name" value="Glycosyltransferase_grp1"/>
</dbReference>
<dbReference type="PANTHER" id="PTHR45947">
    <property type="entry name" value="SULFOQUINOVOSYL TRANSFERASE SQD2"/>
    <property type="match status" value="1"/>
</dbReference>
<dbReference type="SUPFAM" id="SSF53756">
    <property type="entry name" value="UDP-Glycosyltransferase/glycogen phosphorylase"/>
    <property type="match status" value="1"/>
</dbReference>